<protein>
    <submittedName>
        <fullName evidence="2">Uncharacterized protein</fullName>
    </submittedName>
</protein>
<gene>
    <name evidence="2" type="ORF">X797_007493</name>
</gene>
<keyword evidence="1" id="KW-0732">Signal</keyword>
<reference evidence="2 3" key="1">
    <citation type="submission" date="2014-02" db="EMBL/GenBank/DDBJ databases">
        <title>The genome sequence of the entomopathogenic fungus Metarhizium robertsii ARSEF 2575.</title>
        <authorList>
            <person name="Giuliano Garisto Donzelli B."/>
            <person name="Roe B.A."/>
            <person name="Macmil S.L."/>
            <person name="Krasnoff S.B."/>
            <person name="Gibson D.M."/>
        </authorList>
    </citation>
    <scope>NUCLEOTIDE SEQUENCE [LARGE SCALE GENOMIC DNA]</scope>
    <source>
        <strain evidence="2 3">ARSEF 2575</strain>
    </source>
</reference>
<comment type="caution">
    <text evidence="2">The sequence shown here is derived from an EMBL/GenBank/DDBJ whole genome shotgun (WGS) entry which is preliminary data.</text>
</comment>
<proteinExistence type="predicted"/>
<dbReference type="HOGENOM" id="CLU_1875928_0_0_1"/>
<name>A0A014NCH2_9HYPO</name>
<evidence type="ECO:0000313" key="2">
    <source>
        <dbReference type="EMBL" id="EXU99357.1"/>
    </source>
</evidence>
<feature type="signal peptide" evidence="1">
    <location>
        <begin position="1"/>
        <end position="17"/>
    </location>
</feature>
<accession>A0A014NCH2</accession>
<evidence type="ECO:0000313" key="3">
    <source>
        <dbReference type="Proteomes" id="UP000030151"/>
    </source>
</evidence>
<sequence>MKDFATMITLVAGLGLAIEFPRCRRIVEAVSANPLNLCETLLTDLEIDGTCHLILIWSFSLIRDIMLGSDIFDRLPRSAALLDRQIDGPSICRKPIPIFRPDLTHFMDSMRDQGTLACRKKPIKAHENSHPIAFGQ</sequence>
<dbReference type="EMBL" id="JELW01000019">
    <property type="protein sequence ID" value="EXU99357.1"/>
    <property type="molecule type" value="Genomic_DNA"/>
</dbReference>
<dbReference type="Proteomes" id="UP000030151">
    <property type="component" value="Unassembled WGS sequence"/>
</dbReference>
<organism evidence="2 3">
    <name type="scientific">Metarhizium robertsii</name>
    <dbReference type="NCBI Taxonomy" id="568076"/>
    <lineage>
        <taxon>Eukaryota</taxon>
        <taxon>Fungi</taxon>
        <taxon>Dikarya</taxon>
        <taxon>Ascomycota</taxon>
        <taxon>Pezizomycotina</taxon>
        <taxon>Sordariomycetes</taxon>
        <taxon>Hypocreomycetidae</taxon>
        <taxon>Hypocreales</taxon>
        <taxon>Clavicipitaceae</taxon>
        <taxon>Metarhizium</taxon>
    </lineage>
</organism>
<feature type="chain" id="PRO_5001473074" evidence="1">
    <location>
        <begin position="18"/>
        <end position="136"/>
    </location>
</feature>
<evidence type="ECO:0000256" key="1">
    <source>
        <dbReference type="SAM" id="SignalP"/>
    </source>
</evidence>
<dbReference type="AlphaFoldDB" id="A0A014NCH2"/>